<dbReference type="AlphaFoldDB" id="A0A4S9L9R5"/>
<dbReference type="PANTHER" id="PTHR12984">
    <property type="entry name" value="SCY1-RELATED S/T PROTEIN KINASE-LIKE"/>
    <property type="match status" value="1"/>
</dbReference>
<dbReference type="Proteomes" id="UP000306584">
    <property type="component" value="Unassembled WGS sequence"/>
</dbReference>
<protein>
    <submittedName>
        <fullName evidence="4">Kinase-like protein</fullName>
    </submittedName>
</protein>
<dbReference type="Gene3D" id="1.10.510.10">
    <property type="entry name" value="Transferase(Phosphotransferase) domain 1"/>
    <property type="match status" value="1"/>
</dbReference>
<name>A0A4S9L9R5_AURPU</name>
<organism evidence="4 5">
    <name type="scientific">Aureobasidium pullulans</name>
    <name type="common">Black yeast</name>
    <name type="synonym">Pullularia pullulans</name>
    <dbReference type="NCBI Taxonomy" id="5580"/>
    <lineage>
        <taxon>Eukaryota</taxon>
        <taxon>Fungi</taxon>
        <taxon>Dikarya</taxon>
        <taxon>Ascomycota</taxon>
        <taxon>Pezizomycotina</taxon>
        <taxon>Dothideomycetes</taxon>
        <taxon>Dothideomycetidae</taxon>
        <taxon>Dothideales</taxon>
        <taxon>Saccotheciaceae</taxon>
        <taxon>Aureobasidium</taxon>
    </lineage>
</organism>
<evidence type="ECO:0000313" key="4">
    <source>
        <dbReference type="EMBL" id="THY25324.1"/>
    </source>
</evidence>
<dbReference type="PANTHER" id="PTHR12984:SF6">
    <property type="entry name" value="SCY1-LIKE PROTEIN 2"/>
    <property type="match status" value="1"/>
</dbReference>
<dbReference type="InterPro" id="IPR000719">
    <property type="entry name" value="Prot_kinase_dom"/>
</dbReference>
<feature type="region of interest" description="Disordered" evidence="1">
    <location>
        <begin position="666"/>
        <end position="753"/>
    </location>
</feature>
<feature type="domain" description="Protein kinase" evidence="3">
    <location>
        <begin position="32"/>
        <end position="347"/>
    </location>
</feature>
<keyword evidence="4" id="KW-0808">Transferase</keyword>
<gene>
    <name evidence="4" type="ORF">D6D01_05107</name>
</gene>
<feature type="compositionally biased region" description="Low complexity" evidence="1">
    <location>
        <begin position="723"/>
        <end position="742"/>
    </location>
</feature>
<dbReference type="SUPFAM" id="SSF48371">
    <property type="entry name" value="ARM repeat"/>
    <property type="match status" value="1"/>
</dbReference>
<evidence type="ECO:0000313" key="5">
    <source>
        <dbReference type="Proteomes" id="UP000306584"/>
    </source>
</evidence>
<dbReference type="InterPro" id="IPR011009">
    <property type="entry name" value="Kinase-like_dom_sf"/>
</dbReference>
<keyword evidence="2" id="KW-0812">Transmembrane</keyword>
<keyword evidence="2" id="KW-0472">Membrane</keyword>
<evidence type="ECO:0000256" key="2">
    <source>
        <dbReference type="SAM" id="Phobius"/>
    </source>
</evidence>
<evidence type="ECO:0000259" key="3">
    <source>
        <dbReference type="PROSITE" id="PS50011"/>
    </source>
</evidence>
<dbReference type="EMBL" id="QZBD01000183">
    <property type="protein sequence ID" value="THY25324.1"/>
    <property type="molecule type" value="Genomic_DNA"/>
</dbReference>
<reference evidence="4 5" key="1">
    <citation type="submission" date="2018-10" db="EMBL/GenBank/DDBJ databases">
        <title>Fifty Aureobasidium pullulans genomes reveal a recombining polyextremotolerant generalist.</title>
        <authorList>
            <person name="Gostincar C."/>
            <person name="Turk M."/>
            <person name="Zajc J."/>
            <person name="Gunde-Cimerman N."/>
        </authorList>
    </citation>
    <scope>NUCLEOTIDE SEQUENCE [LARGE SCALE GENOMIC DNA]</scope>
    <source>
        <strain evidence="4 5">EXF-6604</strain>
    </source>
</reference>
<dbReference type="InterPro" id="IPR011989">
    <property type="entry name" value="ARM-like"/>
</dbReference>
<feature type="transmembrane region" description="Helical" evidence="2">
    <location>
        <begin position="1009"/>
        <end position="1028"/>
    </location>
</feature>
<evidence type="ECO:0000256" key="1">
    <source>
        <dbReference type="SAM" id="MobiDB-lite"/>
    </source>
</evidence>
<accession>A0A4S9L9R5</accession>
<dbReference type="Pfam" id="PF00069">
    <property type="entry name" value="Pkinase"/>
    <property type="match status" value="1"/>
</dbReference>
<dbReference type="InterPro" id="IPR016024">
    <property type="entry name" value="ARM-type_fold"/>
</dbReference>
<feature type="compositionally biased region" description="Low complexity" evidence="1">
    <location>
        <begin position="691"/>
        <end position="701"/>
    </location>
</feature>
<dbReference type="GO" id="GO:0005524">
    <property type="term" value="F:ATP binding"/>
    <property type="evidence" value="ECO:0007669"/>
    <property type="project" value="InterPro"/>
</dbReference>
<dbReference type="GO" id="GO:0004672">
    <property type="term" value="F:protein kinase activity"/>
    <property type="evidence" value="ECO:0007669"/>
    <property type="project" value="InterPro"/>
</dbReference>
<dbReference type="Gene3D" id="3.30.200.20">
    <property type="entry name" value="Phosphorylase Kinase, domain 1"/>
    <property type="match status" value="1"/>
</dbReference>
<dbReference type="PROSITE" id="PS50011">
    <property type="entry name" value="PROTEIN_KINASE_DOM"/>
    <property type="match status" value="1"/>
</dbReference>
<keyword evidence="4" id="KW-0418">Kinase</keyword>
<sequence>MFSSALKSFTSNIGSNYSIAPQPSSTSGPWKIFDAKKKSTGKAASVFIFDKKSLEPSASSLGGGRGNSSSVKRAQEEVIDRLKKEASSLARLRHPSVLELAEPIEETRSGGLMFATEQVTVSLAALLAEKDDQERAGRGAGRNSRYVVRGNDDQDEIRELELDELEIQKGLLQIAKGLEFLHQSAKLVHANLTPEAIFVNAKSDWKISGLAFSTPFSDSASSPSLSLSEVLNHDPRLPPTVQLNLDYTSPDFVIDNNINPSADMFSLGLLIIALYNSPHRSPIETHESLSAYRRTFSSSSSVPNQTNNYLSSVPLPKNLSSELLPRLITRRPAQRLNAMEFQQAQYFDNILVSTIRFLDDLPAKTPSEKAQFMRGLAKIMPQFPKSVLERKLLPALLEEMKDRELLAPILLNVFAIIKASPSGKRAFTDKVIPRLRDIFLTQGNAKTTAERDPTKEAGLMIVLENMKIVADNCSGKEFRDDILPIIALGLSSPTHAVVDAALSTLPAVLPALDYSTIKNELFPVIAGVFAHTNSLGIKIRGLEAFYTLCGGTAEKDSISDGLDGVSISQDSSKLSSSQVLDKYTIQEKVVPMMKGIKTKEPGVMMAALKVFRQIGQVVDSDFLAMEALPILWSFSLGPLLDLEQFQEFMTLIKSLSSRIEREHTRKLQELSSSNGGGSTRSGAKQPTAFQTSTTTDGGDTDFASLVSGRKGTATPDIMNDWGPPAAKPASSPFSAAISSSTAEDSHAGSKSKPQQLVCRSHTCIALQCATAAYDTSTFQSKLELHITASQPHGPQQQLVLDQLDRSHHAAELFYVVISAATNERRHSSSTNAKNVLIYNTPTSCLHITNTNRSQSTTTEQSFDNTLIGDDFSGDLPSPLLWTERPIASTGPLDFDLALFPWSSAALEAAANMMRVLTTSTGVVTTAAKAPAEPALAAVIRPFSSRVFVLVPLSSLCFLILSFKRSNIGNCNAVKGRLRPARAVYPLHNASGFDLNFAIVWSVALALSPFAVSTICAFCLITSAGVRMAQETNSAIEDAAEWIRGCGSNGEEPEKVGLYLVKVDLTPS</sequence>
<comment type="caution">
    <text evidence="4">The sequence shown here is derived from an EMBL/GenBank/DDBJ whole genome shotgun (WGS) entry which is preliminary data.</text>
</comment>
<keyword evidence="2" id="KW-1133">Transmembrane helix</keyword>
<dbReference type="SUPFAM" id="SSF56112">
    <property type="entry name" value="Protein kinase-like (PK-like)"/>
    <property type="match status" value="1"/>
</dbReference>
<dbReference type="SMART" id="SM00220">
    <property type="entry name" value="S_TKc"/>
    <property type="match status" value="1"/>
</dbReference>
<dbReference type="CDD" id="cd14011">
    <property type="entry name" value="PK_SCY1_like"/>
    <property type="match status" value="1"/>
</dbReference>
<dbReference type="InterPro" id="IPR051177">
    <property type="entry name" value="CIK-Related_Protein"/>
</dbReference>
<proteinExistence type="predicted"/>
<dbReference type="Gene3D" id="1.25.10.10">
    <property type="entry name" value="Leucine-rich Repeat Variant"/>
    <property type="match status" value="1"/>
</dbReference>